<dbReference type="Proteomes" id="UP001556196">
    <property type="component" value="Unassembled WGS sequence"/>
</dbReference>
<accession>A0ABV3QYU5</accession>
<dbReference type="Gene3D" id="2.30.30.40">
    <property type="entry name" value="SH3 Domains"/>
    <property type="match status" value="1"/>
</dbReference>
<evidence type="ECO:0000256" key="1">
    <source>
        <dbReference type="SAM" id="MobiDB-lite"/>
    </source>
</evidence>
<gene>
    <name evidence="2" type="ORF">ABUE31_09670</name>
</gene>
<evidence type="ECO:0000313" key="2">
    <source>
        <dbReference type="EMBL" id="MEW9806250.1"/>
    </source>
</evidence>
<name>A0ABV3QYU5_9HYPH</name>
<reference evidence="2 3" key="1">
    <citation type="submission" date="2024-06" db="EMBL/GenBank/DDBJ databases">
        <authorList>
            <person name="Tuo L."/>
        </authorList>
    </citation>
    <scope>NUCLEOTIDE SEQUENCE [LARGE SCALE GENOMIC DNA]</scope>
    <source>
        <strain evidence="2 3">ZMM04-5</strain>
    </source>
</reference>
<keyword evidence="3" id="KW-1185">Reference proteome</keyword>
<feature type="compositionally biased region" description="Low complexity" evidence="1">
    <location>
        <begin position="46"/>
        <end position="57"/>
    </location>
</feature>
<comment type="caution">
    <text evidence="2">The sequence shown here is derived from an EMBL/GenBank/DDBJ whole genome shotgun (WGS) entry which is preliminary data.</text>
</comment>
<proteinExistence type="predicted"/>
<sequence>MALALPKLRWLLIGAVAAGVWVLREDMKGPRPPETVPASRSERSAAAKPKPATSAQPKRSKVEAAKPVPPEPVGARHADRKVAAARVEPKPPTLVLPQTVARPPEKPQDFVTASIGRPGKPVFVQTTGKVHMRAQARPDAVVITTLTPRTVLREVAQSGPWRLVVGDGRKGWVHVDYLAKPPFAPRRPKLPLEGISATKASAGAKPAT</sequence>
<feature type="region of interest" description="Disordered" evidence="1">
    <location>
        <begin position="27"/>
        <end position="105"/>
    </location>
</feature>
<evidence type="ECO:0000313" key="3">
    <source>
        <dbReference type="Proteomes" id="UP001556196"/>
    </source>
</evidence>
<dbReference type="EMBL" id="JBFOCI010000002">
    <property type="protein sequence ID" value="MEW9806250.1"/>
    <property type="molecule type" value="Genomic_DNA"/>
</dbReference>
<dbReference type="InterPro" id="IPR010466">
    <property type="entry name" value="DUF1058"/>
</dbReference>
<dbReference type="RefSeq" id="WP_367723325.1">
    <property type="nucleotide sequence ID" value="NZ_JBFOCI010000002.1"/>
</dbReference>
<dbReference type="Pfam" id="PF06347">
    <property type="entry name" value="SH3_4"/>
    <property type="match status" value="1"/>
</dbReference>
<protein>
    <submittedName>
        <fullName evidence="2">SH3 domain-containing protein</fullName>
    </submittedName>
</protein>
<organism evidence="2 3">
    <name type="scientific">Mesorhizobium marinum</name>
    <dbReference type="NCBI Taxonomy" id="3228790"/>
    <lineage>
        <taxon>Bacteria</taxon>
        <taxon>Pseudomonadati</taxon>
        <taxon>Pseudomonadota</taxon>
        <taxon>Alphaproteobacteria</taxon>
        <taxon>Hyphomicrobiales</taxon>
        <taxon>Phyllobacteriaceae</taxon>
        <taxon>Mesorhizobium</taxon>
    </lineage>
</organism>
<feature type="region of interest" description="Disordered" evidence="1">
    <location>
        <begin position="185"/>
        <end position="208"/>
    </location>
</feature>